<evidence type="ECO:0000259" key="4">
    <source>
        <dbReference type="SMART" id="SM00822"/>
    </source>
</evidence>
<dbReference type="GO" id="GO:0071770">
    <property type="term" value="P:DIM/DIP cell wall layer assembly"/>
    <property type="evidence" value="ECO:0007669"/>
    <property type="project" value="TreeGrafter"/>
</dbReference>
<gene>
    <name evidence="5" type="ORF">H1P_1950003</name>
</gene>
<keyword evidence="3" id="KW-0812">Transmembrane</keyword>
<dbReference type="InterPro" id="IPR057326">
    <property type="entry name" value="KR_dom"/>
</dbReference>
<dbReference type="GO" id="GO:0004312">
    <property type="term" value="F:fatty acid synthase activity"/>
    <property type="evidence" value="ECO:0007669"/>
    <property type="project" value="TreeGrafter"/>
</dbReference>
<dbReference type="InterPro" id="IPR036291">
    <property type="entry name" value="NAD(P)-bd_dom_sf"/>
</dbReference>
<dbReference type="GO" id="GO:0006633">
    <property type="term" value="P:fatty acid biosynthetic process"/>
    <property type="evidence" value="ECO:0007669"/>
    <property type="project" value="TreeGrafter"/>
</dbReference>
<keyword evidence="3" id="KW-0472">Membrane</keyword>
<proteinExistence type="predicted"/>
<keyword evidence="2" id="KW-0597">Phosphoprotein</keyword>
<dbReference type="GO" id="GO:0005886">
    <property type="term" value="C:plasma membrane"/>
    <property type="evidence" value="ECO:0007669"/>
    <property type="project" value="TreeGrafter"/>
</dbReference>
<evidence type="ECO:0000313" key="5">
    <source>
        <dbReference type="EMBL" id="VEP13337.1"/>
    </source>
</evidence>
<dbReference type="Proteomes" id="UP000320055">
    <property type="component" value="Unassembled WGS sequence"/>
</dbReference>
<accession>A0A563VPY7</accession>
<dbReference type="SMART" id="SM00822">
    <property type="entry name" value="PKS_KR"/>
    <property type="match status" value="1"/>
</dbReference>
<dbReference type="Gene3D" id="3.40.50.720">
    <property type="entry name" value="NAD(P)-binding Rossmann-like Domain"/>
    <property type="match status" value="1"/>
</dbReference>
<reference evidence="5 6" key="1">
    <citation type="submission" date="2019-01" db="EMBL/GenBank/DDBJ databases">
        <authorList>
            <person name="Brito A."/>
        </authorList>
    </citation>
    <scope>NUCLEOTIDE SEQUENCE [LARGE SCALE GENOMIC DNA]</scope>
    <source>
        <strain evidence="5">1</strain>
    </source>
</reference>
<protein>
    <recommendedName>
        <fullName evidence="4">Ketoreductase domain-containing protein</fullName>
    </recommendedName>
</protein>
<dbReference type="InterPro" id="IPR050091">
    <property type="entry name" value="PKS_NRPS_Biosynth_Enz"/>
</dbReference>
<keyword evidence="6" id="KW-1185">Reference proteome</keyword>
<dbReference type="OrthoDB" id="9765680at2"/>
<dbReference type="RefSeq" id="WP_144871614.1">
    <property type="nucleotide sequence ID" value="NZ_LR213945.1"/>
</dbReference>
<evidence type="ECO:0000313" key="6">
    <source>
        <dbReference type="Proteomes" id="UP000320055"/>
    </source>
</evidence>
<feature type="domain" description="Ketoreductase" evidence="4">
    <location>
        <begin position="15"/>
        <end position="163"/>
    </location>
</feature>
<dbReference type="PANTHER" id="PTHR43775">
    <property type="entry name" value="FATTY ACID SYNTHASE"/>
    <property type="match status" value="1"/>
</dbReference>
<dbReference type="AlphaFoldDB" id="A0A563VPY7"/>
<evidence type="ECO:0000256" key="2">
    <source>
        <dbReference type="ARBA" id="ARBA00022553"/>
    </source>
</evidence>
<organism evidence="5 6">
    <name type="scientific">Hyella patelloides LEGE 07179</name>
    <dbReference type="NCBI Taxonomy" id="945734"/>
    <lineage>
        <taxon>Bacteria</taxon>
        <taxon>Bacillati</taxon>
        <taxon>Cyanobacteriota</taxon>
        <taxon>Cyanophyceae</taxon>
        <taxon>Pleurocapsales</taxon>
        <taxon>Hyellaceae</taxon>
        <taxon>Hyella</taxon>
    </lineage>
</organism>
<name>A0A563VPY7_9CYAN</name>
<sequence length="176" mass="19755">MHSKFGRTENKSNEKVANKIQQVKQLESDGTEVLVLKADVSDDNAMENVIIEAKKRFGNINGVIHAAGTVGEQAYRTIQETNITEFQQQFKTKIAGTLVLEKILKERELDFCVLCSSIATILGGLGFSAYSAANQYMDVFARQHNKTSLFPWISINWDAWHFDEKKSDSNFSSSLT</sequence>
<keyword evidence="3" id="KW-1133">Transmembrane helix</keyword>
<evidence type="ECO:0000256" key="1">
    <source>
        <dbReference type="ARBA" id="ARBA00022450"/>
    </source>
</evidence>
<dbReference type="GO" id="GO:0005737">
    <property type="term" value="C:cytoplasm"/>
    <property type="evidence" value="ECO:0007669"/>
    <property type="project" value="TreeGrafter"/>
</dbReference>
<keyword evidence="1" id="KW-0596">Phosphopantetheine</keyword>
<dbReference type="InterPro" id="IPR013968">
    <property type="entry name" value="PKS_KR"/>
</dbReference>
<dbReference type="Pfam" id="PF08659">
    <property type="entry name" value="KR"/>
    <property type="match status" value="1"/>
</dbReference>
<dbReference type="EMBL" id="CAACVJ010000107">
    <property type="protein sequence ID" value="VEP13337.1"/>
    <property type="molecule type" value="Genomic_DNA"/>
</dbReference>
<dbReference type="SUPFAM" id="SSF51735">
    <property type="entry name" value="NAD(P)-binding Rossmann-fold domains"/>
    <property type="match status" value="1"/>
</dbReference>
<dbReference type="PANTHER" id="PTHR43775:SF37">
    <property type="entry name" value="SI:DKEY-61P9.11"/>
    <property type="match status" value="1"/>
</dbReference>
<feature type="transmembrane region" description="Helical" evidence="3">
    <location>
        <begin position="111"/>
        <end position="133"/>
    </location>
</feature>
<evidence type="ECO:0000256" key="3">
    <source>
        <dbReference type="SAM" id="Phobius"/>
    </source>
</evidence>